<evidence type="ECO:0000256" key="1">
    <source>
        <dbReference type="SAM" id="MobiDB-lite"/>
    </source>
</evidence>
<sequence length="90" mass="10008">MSGFPDGHRARRADAEPNRAGVRHRDGADSVRLVALVRVYGRRAVLSRLVDGCWDWGLGLGSGCVWVRWAAWLRGVDGLVILTVRVRARE</sequence>
<organism evidence="2 3">
    <name type="scientific">Nocardia callitridis</name>
    <dbReference type="NCBI Taxonomy" id="648753"/>
    <lineage>
        <taxon>Bacteria</taxon>
        <taxon>Bacillati</taxon>
        <taxon>Actinomycetota</taxon>
        <taxon>Actinomycetes</taxon>
        <taxon>Mycobacteriales</taxon>
        <taxon>Nocardiaceae</taxon>
        <taxon>Nocardia</taxon>
    </lineage>
</organism>
<evidence type="ECO:0000313" key="3">
    <source>
        <dbReference type="Proteomes" id="UP001500603"/>
    </source>
</evidence>
<keyword evidence="3" id="KW-1185">Reference proteome</keyword>
<feature type="region of interest" description="Disordered" evidence="1">
    <location>
        <begin position="1"/>
        <end position="23"/>
    </location>
</feature>
<proteinExistence type="predicted"/>
<comment type="caution">
    <text evidence="2">The sequence shown here is derived from an EMBL/GenBank/DDBJ whole genome shotgun (WGS) entry which is preliminary data.</text>
</comment>
<name>A0ABP9KV19_9NOCA</name>
<evidence type="ECO:0000313" key="2">
    <source>
        <dbReference type="EMBL" id="GAA5064265.1"/>
    </source>
</evidence>
<gene>
    <name evidence="2" type="ORF">GCM10023318_50030</name>
</gene>
<protein>
    <submittedName>
        <fullName evidence="2">Uncharacterized protein</fullName>
    </submittedName>
</protein>
<dbReference type="Proteomes" id="UP001500603">
    <property type="component" value="Unassembled WGS sequence"/>
</dbReference>
<dbReference type="EMBL" id="BAABJM010000006">
    <property type="protein sequence ID" value="GAA5064265.1"/>
    <property type="molecule type" value="Genomic_DNA"/>
</dbReference>
<reference evidence="3" key="1">
    <citation type="journal article" date="2019" name="Int. J. Syst. Evol. Microbiol.">
        <title>The Global Catalogue of Microorganisms (GCM) 10K type strain sequencing project: providing services to taxonomists for standard genome sequencing and annotation.</title>
        <authorList>
            <consortium name="The Broad Institute Genomics Platform"/>
            <consortium name="The Broad Institute Genome Sequencing Center for Infectious Disease"/>
            <person name="Wu L."/>
            <person name="Ma J."/>
        </authorList>
    </citation>
    <scope>NUCLEOTIDE SEQUENCE [LARGE SCALE GENOMIC DNA]</scope>
    <source>
        <strain evidence="3">JCM 18298</strain>
    </source>
</reference>
<accession>A0ABP9KV19</accession>